<dbReference type="SMART" id="SM00320">
    <property type="entry name" value="WD40"/>
    <property type="match status" value="4"/>
</dbReference>
<sequence>MTQRNKEFPALNSDASPSRWSSLPPRTRAGQRRLRSPTGSKSKGPASKVPNDFFDMTAHTPSKGKGTKRIVNEKQSHLRTPSNNRKEEVILLDSDDDDDRSVAGAVSSLRTPVREEDTLTAESTKVRRAPGTYARRGGKFRSSDRPVVVDTTSHSSGHPAQSLADQPRRVARRGGAFKGLSRLQSSSSSPSPSLNAGSQDADVRSTATIMVPEVSPPRTSMAAPEKLFPQPPLGAFVVVLSESERQGVAVGSSKVVRHAEGVLGPGPLTGDATIISSSPTPQTSENQTTEVTETLVDTNLAPLIGLDHMEAEAEHSALHQKIDPEIDRSHGDADSESVTQARNHELGSRDEVELEIASYIDYPTQLPDNYIAENDDRMGTFEEDREPLAQASGEVSSSIRAECESSAMHIPDMSKKEADSGEAERSTDTQEAGKVSLSLHVSDADEGERTQVSASPNAGPVSVALDLHMSISRTPESTLPDIEFKDLGSAESLAIWADLDPTTLLEQTYMHMACGWDDRQALFAESNYWLKEQDEPIDTTSVTAPDTGATSESPFDPMDTTPVTALDIGASSESPLDPMNRTPVLAPEAGALSDSPLNAEKPALPSALNGRSSHDRANDASSDTLTASSPPSSTTKLGVVDTGNCDAGVTGTHEAPPNVPESASAETAPAVDEYADALDHPPTDPANASLVSVQTVEAKDPLPMNGHPEAANGDIRKPPGHKNVMQKYFAKRSKELPPSPPHSHRAAQESLSKGELLPNGFVQPTQDEDVTEVHEAADNARDEDLCLNDNSTDDPMTLSLPHLQVMKDLCGSALTRTRSTTSSSPMSSDAMPAPKRRKLVRRANLKTSPNVKRPLAIAVSEDETLVEFNGPSSAPHLSLTVDAPASRDQPTLGGTQDGTDLVSFGGTGEPPLRPSYRFQSVAAHRQGFGRTSQLRFARIATEDVSGRSSRLLLSSSHFVDQSEECNKRGAVVLVDVENRGWEDNSSDIARIVGDPDGTGPPRSHTRKDSADPANVRDLVFGPDGQVLFTAAAEDPLIKAWNASDGSQIKSVKLNVKKWNRRSRNLRNLGIQKLAVQRSDTACIVAGASFDGSLRMFFLEYGDQGWAFGNISPPMEVEEIAHSTEFRVATSVAFGLGPSDNIVMVGYERFRGSTGNGVVRLYDVLAEDHAISTLKVEDNAVACLAVSESGQSLAVGVAGNKALPFEPEGNFSEGGDGILRIFDIRNAGGSGRRPTAQYTTGQRKHTVVGYSPCERYVYSCSAQDNSHSNQHTLVYDVRNANTQLIADATQLEHRGSSYGATCAAWTSAGLFLTGGQDDAVRVWDIRRGDPLLRVLRGHEGPVTAMALSPEEEWLAVGTTSGTVHLWSVEDSSKSG</sequence>
<dbReference type="Gene3D" id="2.130.10.10">
    <property type="entry name" value="YVTN repeat-like/Quinoprotein amine dehydrogenase"/>
    <property type="match status" value="1"/>
</dbReference>
<feature type="region of interest" description="Disordered" evidence="4">
    <location>
        <begin position="326"/>
        <end position="349"/>
    </location>
</feature>
<feature type="region of interest" description="Disordered" evidence="4">
    <location>
        <begin position="816"/>
        <end position="836"/>
    </location>
</feature>
<keyword evidence="6" id="KW-1185">Reference proteome</keyword>
<feature type="region of interest" description="Disordered" evidence="4">
    <location>
        <begin position="985"/>
        <end position="1014"/>
    </location>
</feature>
<dbReference type="InterPro" id="IPR036322">
    <property type="entry name" value="WD40_repeat_dom_sf"/>
</dbReference>
<evidence type="ECO:0000256" key="3">
    <source>
        <dbReference type="PROSITE-ProRule" id="PRU00221"/>
    </source>
</evidence>
<feature type="repeat" description="WD" evidence="3">
    <location>
        <begin position="1334"/>
        <end position="1374"/>
    </location>
</feature>
<keyword evidence="2" id="KW-0677">Repeat</keyword>
<feature type="repeat" description="WD" evidence="3">
    <location>
        <begin position="1309"/>
        <end position="1332"/>
    </location>
</feature>
<evidence type="ECO:0000256" key="1">
    <source>
        <dbReference type="ARBA" id="ARBA00022574"/>
    </source>
</evidence>
<accession>A0A507E7K9</accession>
<feature type="region of interest" description="Disordered" evidence="4">
    <location>
        <begin position="405"/>
        <end position="435"/>
    </location>
</feature>
<feature type="region of interest" description="Disordered" evidence="4">
    <location>
        <begin position="1"/>
        <end position="206"/>
    </location>
</feature>
<organism evidence="5 6">
    <name type="scientific">Powellomyces hirtus</name>
    <dbReference type="NCBI Taxonomy" id="109895"/>
    <lineage>
        <taxon>Eukaryota</taxon>
        <taxon>Fungi</taxon>
        <taxon>Fungi incertae sedis</taxon>
        <taxon>Chytridiomycota</taxon>
        <taxon>Chytridiomycota incertae sedis</taxon>
        <taxon>Chytridiomycetes</taxon>
        <taxon>Spizellomycetales</taxon>
        <taxon>Powellomycetaceae</taxon>
        <taxon>Powellomyces</taxon>
    </lineage>
</organism>
<dbReference type="InterPro" id="IPR001680">
    <property type="entry name" value="WD40_rpt"/>
</dbReference>
<dbReference type="PROSITE" id="PS50294">
    <property type="entry name" value="WD_REPEATS_REGION"/>
    <property type="match status" value="1"/>
</dbReference>
<gene>
    <name evidence="5" type="ORF">PhCBS80983_g02269</name>
</gene>
<feature type="region of interest" description="Disordered" evidence="4">
    <location>
        <begin position="733"/>
        <end position="775"/>
    </location>
</feature>
<feature type="compositionally biased region" description="Polar residues" evidence="4">
    <location>
        <begin position="538"/>
        <end position="553"/>
    </location>
</feature>
<feature type="region of interest" description="Disordered" evidence="4">
    <location>
        <begin position="700"/>
        <end position="721"/>
    </location>
</feature>
<dbReference type="SUPFAM" id="SSF50978">
    <property type="entry name" value="WD40 repeat-like"/>
    <property type="match status" value="1"/>
</dbReference>
<proteinExistence type="predicted"/>
<dbReference type="STRING" id="109895.A0A507E7K9"/>
<name>A0A507E7K9_9FUNG</name>
<keyword evidence="1 3" id="KW-0853">WD repeat</keyword>
<dbReference type="PANTHER" id="PTHR19848">
    <property type="entry name" value="WD40 REPEAT PROTEIN"/>
    <property type="match status" value="1"/>
</dbReference>
<comment type="caution">
    <text evidence="5">The sequence shown here is derived from an EMBL/GenBank/DDBJ whole genome shotgun (WGS) entry which is preliminary data.</text>
</comment>
<evidence type="ECO:0000256" key="2">
    <source>
        <dbReference type="ARBA" id="ARBA00022737"/>
    </source>
</evidence>
<feature type="compositionally biased region" description="Low complexity" evidence="4">
    <location>
        <begin position="619"/>
        <end position="635"/>
    </location>
</feature>
<dbReference type="EMBL" id="QEAQ01000022">
    <property type="protein sequence ID" value="TPX59691.1"/>
    <property type="molecule type" value="Genomic_DNA"/>
</dbReference>
<dbReference type="InterPro" id="IPR015943">
    <property type="entry name" value="WD40/YVTN_repeat-like_dom_sf"/>
</dbReference>
<feature type="compositionally biased region" description="Polar residues" evidence="4">
    <location>
        <begin position="150"/>
        <end position="159"/>
    </location>
</feature>
<reference evidence="5 6" key="1">
    <citation type="journal article" date="2019" name="Sci. Rep.">
        <title>Comparative genomics of chytrid fungi reveal insights into the obligate biotrophic and pathogenic lifestyle of Synchytrium endobioticum.</title>
        <authorList>
            <person name="van de Vossenberg B.T.L.H."/>
            <person name="Warris S."/>
            <person name="Nguyen H.D.T."/>
            <person name="van Gent-Pelzer M.P.E."/>
            <person name="Joly D.L."/>
            <person name="van de Geest H.C."/>
            <person name="Bonants P.J.M."/>
            <person name="Smith D.S."/>
            <person name="Levesque C.A."/>
            <person name="van der Lee T.A.J."/>
        </authorList>
    </citation>
    <scope>NUCLEOTIDE SEQUENCE [LARGE SCALE GENOMIC DNA]</scope>
    <source>
        <strain evidence="5 6">CBS 809.83</strain>
    </source>
</reference>
<dbReference type="Pfam" id="PF00400">
    <property type="entry name" value="WD40"/>
    <property type="match status" value="2"/>
</dbReference>
<feature type="compositionally biased region" description="Basic and acidic residues" evidence="4">
    <location>
        <begin position="412"/>
        <end position="428"/>
    </location>
</feature>
<feature type="region of interest" description="Disordered" evidence="4">
    <location>
        <begin position="535"/>
        <end position="667"/>
    </location>
</feature>
<evidence type="ECO:0000313" key="6">
    <source>
        <dbReference type="Proteomes" id="UP000318582"/>
    </source>
</evidence>
<dbReference type="PROSITE" id="PS50082">
    <property type="entry name" value="WD_REPEATS_2"/>
    <property type="match status" value="2"/>
</dbReference>
<protein>
    <submittedName>
        <fullName evidence="5">Uncharacterized protein</fullName>
    </submittedName>
</protein>
<dbReference type="Proteomes" id="UP000318582">
    <property type="component" value="Unassembled WGS sequence"/>
</dbReference>
<evidence type="ECO:0000313" key="5">
    <source>
        <dbReference type="EMBL" id="TPX59691.1"/>
    </source>
</evidence>
<evidence type="ECO:0000256" key="4">
    <source>
        <dbReference type="SAM" id="MobiDB-lite"/>
    </source>
</evidence>
<dbReference type="PANTHER" id="PTHR19848:SF8">
    <property type="entry name" value="F-BOX AND WD REPEAT DOMAIN CONTAINING 7"/>
    <property type="match status" value="1"/>
</dbReference>